<dbReference type="EMBL" id="AP014946">
    <property type="protein sequence ID" value="BAT59129.1"/>
    <property type="molecule type" value="Genomic_DNA"/>
</dbReference>
<dbReference type="AlphaFoldDB" id="A0A0S3PT81"/>
<evidence type="ECO:0000313" key="2">
    <source>
        <dbReference type="Proteomes" id="UP000236884"/>
    </source>
</evidence>
<keyword evidence="2" id="KW-1185">Reference proteome</keyword>
<name>A0A0S3PT81_9BRAD</name>
<accession>A0A0S3PT81</accession>
<sequence length="71" mass="7842">MCQVLEFRRPVAAVAVETHEYVDLDLLSAVDFALRDLADIARHITVPAAREQAEACREMLQAAFSAALSRV</sequence>
<dbReference type="RefSeq" id="WP_096354094.1">
    <property type="nucleotide sequence ID" value="NZ_AP014946.1"/>
</dbReference>
<organism evidence="1 2">
    <name type="scientific">Variibacter gotjawalensis</name>
    <dbReference type="NCBI Taxonomy" id="1333996"/>
    <lineage>
        <taxon>Bacteria</taxon>
        <taxon>Pseudomonadati</taxon>
        <taxon>Pseudomonadota</taxon>
        <taxon>Alphaproteobacteria</taxon>
        <taxon>Hyphomicrobiales</taxon>
        <taxon>Nitrobacteraceae</taxon>
        <taxon>Variibacter</taxon>
    </lineage>
</organism>
<proteinExistence type="predicted"/>
<evidence type="ECO:0000313" key="1">
    <source>
        <dbReference type="EMBL" id="BAT59129.1"/>
    </source>
</evidence>
<gene>
    <name evidence="1" type="ORF">GJW-30_1_01659</name>
</gene>
<protein>
    <submittedName>
        <fullName evidence="1">Uncharacterized protein</fullName>
    </submittedName>
</protein>
<dbReference type="Proteomes" id="UP000236884">
    <property type="component" value="Chromosome"/>
</dbReference>
<dbReference type="OrthoDB" id="8163663at2"/>
<reference evidence="1 2" key="1">
    <citation type="submission" date="2015-08" db="EMBL/GenBank/DDBJ databases">
        <title>Investigation of the bacterial diversity of lava forest soil.</title>
        <authorList>
            <person name="Lee J.S."/>
        </authorList>
    </citation>
    <scope>NUCLEOTIDE SEQUENCE [LARGE SCALE GENOMIC DNA]</scope>
    <source>
        <strain evidence="1 2">GJW-30</strain>
    </source>
</reference>
<dbReference type="KEGG" id="vgo:GJW-30_1_01659"/>